<dbReference type="Pfam" id="PF03366">
    <property type="entry name" value="YEATS"/>
    <property type="match status" value="1"/>
</dbReference>
<keyword evidence="5" id="KW-0648">Protein biosynthesis</keyword>
<dbReference type="EMBL" id="JOKQ01000003">
    <property type="protein sequence ID" value="KHN70028.1"/>
    <property type="molecule type" value="Genomic_DNA"/>
</dbReference>
<organism evidence="5 6">
    <name type="scientific">Ordospora colligata OC4</name>
    <dbReference type="NCBI Taxonomy" id="1354746"/>
    <lineage>
        <taxon>Eukaryota</taxon>
        <taxon>Fungi</taxon>
        <taxon>Fungi incertae sedis</taxon>
        <taxon>Microsporidia</taxon>
        <taxon>Ordosporidae</taxon>
        <taxon>Ordospora</taxon>
    </lineage>
</organism>
<dbReference type="HOGENOM" id="CLU_051385_3_1_1"/>
<evidence type="ECO:0000256" key="2">
    <source>
        <dbReference type="PROSITE-ProRule" id="PRU00376"/>
    </source>
</evidence>
<dbReference type="PROSITE" id="PS51037">
    <property type="entry name" value="YEATS"/>
    <property type="match status" value="1"/>
</dbReference>
<dbReference type="RefSeq" id="XP_014564070.1">
    <property type="nucleotide sequence ID" value="XM_014708584.1"/>
</dbReference>
<keyword evidence="3" id="KW-0010">Activator</keyword>
<evidence type="ECO:0000313" key="5">
    <source>
        <dbReference type="EMBL" id="KHN70028.1"/>
    </source>
</evidence>
<keyword evidence="3" id="KW-0804">Transcription</keyword>
<dbReference type="AlphaFoldDB" id="A0A0B2UKY2"/>
<gene>
    <name evidence="3" type="primary">YAF9</name>
    <name evidence="5" type="ORF">M896_030130</name>
</gene>
<comment type="subunit">
    <text evidence="3">Component of the SWR1 chromatin-remodeling complex and of the NuA4 histone acetyltransferase complex.</text>
</comment>
<keyword evidence="6" id="KW-1185">Reference proteome</keyword>
<dbReference type="GO" id="GO:0006281">
    <property type="term" value="P:DNA repair"/>
    <property type="evidence" value="ECO:0007669"/>
    <property type="project" value="UniProtKB-UniRule"/>
</dbReference>
<keyword evidence="3" id="KW-0963">Cytoplasm</keyword>
<keyword evidence="3" id="KW-0234">DNA repair</keyword>
<feature type="domain" description="YEATS" evidence="4">
    <location>
        <begin position="1"/>
        <end position="128"/>
    </location>
</feature>
<evidence type="ECO:0000256" key="3">
    <source>
        <dbReference type="RuleBase" id="RU367117"/>
    </source>
</evidence>
<dbReference type="Proteomes" id="UP000031056">
    <property type="component" value="Unassembled WGS sequence"/>
</dbReference>
<dbReference type="GeneID" id="26261297"/>
<comment type="function">
    <text evidence="3">Component of the SWR1 complex which mediates the ATP-dependent exchange of histone H2A for an H2A variant leading to transcriptional regulation of selected genes by chromatin remodeling. Component of the NuA4 histone acetyltransferase complex which is involved in transcriptional activation of selected genes principally by acetylation of nucleosomal histones H4 and H2A. The NuA4 complex is also involved in DNA repair. Yaf9 may also be required for viability in conditions in which the structural integrity of the spindle is compromised.</text>
</comment>
<dbReference type="InterPro" id="IPR038704">
    <property type="entry name" value="YEAST_sf"/>
</dbReference>
<keyword evidence="3" id="KW-0805">Transcription regulation</keyword>
<dbReference type="GO" id="GO:0005737">
    <property type="term" value="C:cytoplasm"/>
    <property type="evidence" value="ECO:0007669"/>
    <property type="project" value="UniProtKB-SubCell"/>
</dbReference>
<dbReference type="GO" id="GO:0000812">
    <property type="term" value="C:Swr1 complex"/>
    <property type="evidence" value="ECO:0007669"/>
    <property type="project" value="UniProtKB-UniRule"/>
</dbReference>
<dbReference type="InterPro" id="IPR055129">
    <property type="entry name" value="YEATS_dom"/>
</dbReference>
<dbReference type="CDD" id="cd16887">
    <property type="entry name" value="YEATS"/>
    <property type="match status" value="1"/>
</dbReference>
<accession>A0A0B2UKY2</accession>
<protein>
    <recommendedName>
        <fullName evidence="3">Protein AF-9 homolog</fullName>
    </recommendedName>
</protein>
<proteinExistence type="inferred from homology"/>
<evidence type="ECO:0000256" key="1">
    <source>
        <dbReference type="ARBA" id="ARBA00023242"/>
    </source>
</evidence>
<keyword evidence="3" id="KW-0175">Coiled coil</keyword>
<name>A0A0B2UKY2_9MICR</name>
<dbReference type="Gene3D" id="2.60.40.1970">
    <property type="entry name" value="YEATS domain"/>
    <property type="match status" value="1"/>
</dbReference>
<dbReference type="InParanoid" id="A0A0B2UKY2"/>
<dbReference type="STRING" id="1354746.A0A0B2UKY2"/>
<comment type="subcellular location">
    <subcellularLocation>
        <location evidence="3">Nucleus</location>
    </subcellularLocation>
    <subcellularLocation>
        <location evidence="3">Cytoplasm</location>
    </subcellularLocation>
</comment>
<comment type="caution">
    <text evidence="5">The sequence shown here is derived from an EMBL/GenBank/DDBJ whole genome shotgun (WGS) entry which is preliminary data.</text>
</comment>
<dbReference type="PANTHER" id="PTHR23195">
    <property type="entry name" value="YEATS DOMAIN"/>
    <property type="match status" value="1"/>
</dbReference>
<keyword evidence="3" id="KW-0156">Chromatin regulator</keyword>
<comment type="similarity">
    <text evidence="3">Belongs to the YAF9 family.</text>
</comment>
<dbReference type="GO" id="GO:0003743">
    <property type="term" value="F:translation initiation factor activity"/>
    <property type="evidence" value="ECO:0007669"/>
    <property type="project" value="UniProtKB-KW"/>
</dbReference>
<dbReference type="VEuPathDB" id="MicrosporidiaDB:M896_030130"/>
<keyword evidence="1 2" id="KW-0539">Nucleus</keyword>
<dbReference type="OrthoDB" id="16041at2759"/>
<keyword evidence="3" id="KW-0227">DNA damage</keyword>
<sequence>MDGFRSCKVTIGNEARIIPESERPVPELTHEWKVYVHAPADVVKKVEFRLHESFSNRLVSVEYPFEMVERGWGEFSIQIKIVLCNGEKIHCSHFLQLHGATDVIVNERVDEIVYRGEPNEVFVEEDEEAEYKKIEDAILKILDKFKEIGA</sequence>
<keyword evidence="5" id="KW-0396">Initiation factor</keyword>
<dbReference type="GO" id="GO:0006355">
    <property type="term" value="P:regulation of DNA-templated transcription"/>
    <property type="evidence" value="ECO:0007669"/>
    <property type="project" value="InterPro"/>
</dbReference>
<dbReference type="InterPro" id="IPR005033">
    <property type="entry name" value="YEATS"/>
</dbReference>
<comment type="domain">
    <text evidence="3">The coiled-coil domain is required for assembly into the NuA4 complex.</text>
</comment>
<dbReference type="GO" id="GO:0006325">
    <property type="term" value="P:chromatin organization"/>
    <property type="evidence" value="ECO:0007669"/>
    <property type="project" value="UniProtKB-KW"/>
</dbReference>
<evidence type="ECO:0000259" key="4">
    <source>
        <dbReference type="PROSITE" id="PS51037"/>
    </source>
</evidence>
<reference evidence="5 6" key="1">
    <citation type="journal article" date="2014" name="MBio">
        <title>The Ordospora colligata genome; evolution of extreme reduction in microsporidia and host-to-parasite horizontal gene transfer.</title>
        <authorList>
            <person name="Pombert J.-F."/>
            <person name="Haag K.L."/>
            <person name="Beidas S."/>
            <person name="Ebert D."/>
            <person name="Keeling P.J."/>
        </authorList>
    </citation>
    <scope>NUCLEOTIDE SEQUENCE [LARGE SCALE GENOMIC DNA]</scope>
    <source>
        <strain evidence="5 6">OC4</strain>
    </source>
</reference>
<evidence type="ECO:0000313" key="6">
    <source>
        <dbReference type="Proteomes" id="UP000031056"/>
    </source>
</evidence>